<name>A0ABN8RG72_9CNID</name>
<protein>
    <submittedName>
        <fullName evidence="1">Uncharacterized protein</fullName>
    </submittedName>
</protein>
<comment type="caution">
    <text evidence="1">The sequence shown here is derived from an EMBL/GenBank/DDBJ whole genome shotgun (WGS) entry which is preliminary data.</text>
</comment>
<proteinExistence type="predicted"/>
<accession>A0ABN8RG72</accession>
<gene>
    <name evidence="1" type="ORF">PEVE_00010917</name>
</gene>
<sequence>MTDSGRFLKADQSAAFAMKEFVYQNESSCVVEIRSPVKARSETCKTCEARNKRRTTFYARIRSYLLERRNIEAKLKKFNVKSRGVVSPFGFLRQLFAGLFQPETETKFTYEELEKLTESQLAELKESLVNLMSTKTKELKQEQLACIGERDDLEEKKNKARELESMAWLTLRPFINKHPSSDDLTRVLMF</sequence>
<keyword evidence="2" id="KW-1185">Reference proteome</keyword>
<dbReference type="Proteomes" id="UP001159427">
    <property type="component" value="Unassembled WGS sequence"/>
</dbReference>
<reference evidence="1 2" key="1">
    <citation type="submission" date="2022-05" db="EMBL/GenBank/DDBJ databases">
        <authorList>
            <consortium name="Genoscope - CEA"/>
            <person name="William W."/>
        </authorList>
    </citation>
    <scope>NUCLEOTIDE SEQUENCE [LARGE SCALE GENOMIC DNA]</scope>
</reference>
<evidence type="ECO:0000313" key="1">
    <source>
        <dbReference type="EMBL" id="CAH3176919.1"/>
    </source>
</evidence>
<evidence type="ECO:0000313" key="2">
    <source>
        <dbReference type="Proteomes" id="UP001159427"/>
    </source>
</evidence>
<dbReference type="EMBL" id="CALNXI010001781">
    <property type="protein sequence ID" value="CAH3176919.1"/>
    <property type="molecule type" value="Genomic_DNA"/>
</dbReference>
<organism evidence="1 2">
    <name type="scientific">Porites evermanni</name>
    <dbReference type="NCBI Taxonomy" id="104178"/>
    <lineage>
        <taxon>Eukaryota</taxon>
        <taxon>Metazoa</taxon>
        <taxon>Cnidaria</taxon>
        <taxon>Anthozoa</taxon>
        <taxon>Hexacorallia</taxon>
        <taxon>Scleractinia</taxon>
        <taxon>Fungiina</taxon>
        <taxon>Poritidae</taxon>
        <taxon>Porites</taxon>
    </lineage>
</organism>